<sequence length="510" mass="53559">MNTFRFPHPLVLLVGFIILAAALSYVLPAGQFARQKSAQADGREVVVPGSYQRVPATPVSPLDMLVDIPKGMADAAGVIFLIFLAGGAFTVLDQTGALRHGVDWLLARAHGREVLVIPVVSLLFATMGALENMGEEVVPLIPVLLVLMRRLGYPVITAVAASLGAAIVGAAFSPINPFQVGIAQKLALLPLLSGGGFRLALLLPAVGLWIAGTMRHATRHRIAPDVTTEENVTAEEVAPEATGTQIPKSTGWLMLAASVWFFYPLAASLLQVHTEIGVIAAAASFLSFALGIYILIKGLNREAAVLLLLLACFSIFGYGVVRLGWDFDQMGALFFVLGVGAGLLGGMGLSGTAEGFVTGFRDIAFSALLIGFARAIFVVLEQGHIVDTIVQGMSAPLAHLPVTLSALGMMVVQTALHLPVPSVSGQATLTMPLFAPLADLIGMSRQVVVLCFQYAAGLCELITPTNGSLLAILAICGIRFDQWLRFVGPLYALLLGLGVVGVVAAIWLGV</sequence>
<feature type="transmembrane region" description="Helical" evidence="6">
    <location>
        <begin position="112"/>
        <end position="130"/>
    </location>
</feature>
<feature type="transmembrane region" description="Helical" evidence="6">
    <location>
        <begin position="252"/>
        <end position="270"/>
    </location>
</feature>
<comment type="caution">
    <text evidence="7">The sequence shown here is derived from an EMBL/GenBank/DDBJ whole genome shotgun (WGS) entry which is preliminary data.</text>
</comment>
<keyword evidence="3 6" id="KW-0812">Transmembrane</keyword>
<evidence type="ECO:0000256" key="6">
    <source>
        <dbReference type="SAM" id="Phobius"/>
    </source>
</evidence>
<feature type="transmembrane region" description="Helical" evidence="6">
    <location>
        <begin position="151"/>
        <end position="175"/>
    </location>
</feature>
<evidence type="ECO:0000256" key="4">
    <source>
        <dbReference type="ARBA" id="ARBA00022989"/>
    </source>
</evidence>
<evidence type="ECO:0000256" key="3">
    <source>
        <dbReference type="ARBA" id="ARBA00022692"/>
    </source>
</evidence>
<proteinExistence type="predicted"/>
<evidence type="ECO:0000256" key="2">
    <source>
        <dbReference type="ARBA" id="ARBA00022475"/>
    </source>
</evidence>
<evidence type="ECO:0000256" key="5">
    <source>
        <dbReference type="ARBA" id="ARBA00023136"/>
    </source>
</evidence>
<dbReference type="PANTHER" id="PTHR43652:SF2">
    <property type="entry name" value="BASIC AMINO ACID ANTIPORTER YFCC-RELATED"/>
    <property type="match status" value="1"/>
</dbReference>
<feature type="transmembrane region" description="Helical" evidence="6">
    <location>
        <begin position="187"/>
        <end position="211"/>
    </location>
</feature>
<name>A0ABS3QBI2_9BACT</name>
<evidence type="ECO:0000313" key="7">
    <source>
        <dbReference type="EMBL" id="MBO2008184.1"/>
    </source>
</evidence>
<feature type="transmembrane region" description="Helical" evidence="6">
    <location>
        <begin position="6"/>
        <end position="27"/>
    </location>
</feature>
<organism evidence="7 8">
    <name type="scientific">Hymenobacter negativus</name>
    <dbReference type="NCBI Taxonomy" id="2795026"/>
    <lineage>
        <taxon>Bacteria</taxon>
        <taxon>Pseudomonadati</taxon>
        <taxon>Bacteroidota</taxon>
        <taxon>Cytophagia</taxon>
        <taxon>Cytophagales</taxon>
        <taxon>Hymenobacteraceae</taxon>
        <taxon>Hymenobacter</taxon>
    </lineage>
</organism>
<keyword evidence="4 6" id="KW-1133">Transmembrane helix</keyword>
<accession>A0ABS3QBI2</accession>
<feature type="transmembrane region" description="Helical" evidence="6">
    <location>
        <begin position="461"/>
        <end position="478"/>
    </location>
</feature>
<dbReference type="Proteomes" id="UP000664369">
    <property type="component" value="Unassembled WGS sequence"/>
</dbReference>
<feature type="transmembrane region" description="Helical" evidence="6">
    <location>
        <begin position="303"/>
        <end position="325"/>
    </location>
</feature>
<protein>
    <submittedName>
        <fullName evidence="7">YfcC family protein</fullName>
    </submittedName>
</protein>
<evidence type="ECO:0000313" key="8">
    <source>
        <dbReference type="Proteomes" id="UP000664369"/>
    </source>
</evidence>
<gene>
    <name evidence="7" type="ORF">J4E00_03920</name>
</gene>
<dbReference type="InterPro" id="IPR018385">
    <property type="entry name" value="C4_dicarb_anaerob_car-like"/>
</dbReference>
<feature type="transmembrane region" description="Helical" evidence="6">
    <location>
        <begin position="331"/>
        <end position="351"/>
    </location>
</feature>
<dbReference type="PANTHER" id="PTHR43652">
    <property type="entry name" value="BASIC AMINO ACID ANTIPORTER YFCC-RELATED"/>
    <property type="match status" value="1"/>
</dbReference>
<dbReference type="InterPro" id="IPR051679">
    <property type="entry name" value="DASS-Related_Transporters"/>
</dbReference>
<dbReference type="EMBL" id="JAGETZ010000001">
    <property type="protein sequence ID" value="MBO2008184.1"/>
    <property type="molecule type" value="Genomic_DNA"/>
</dbReference>
<feature type="transmembrane region" description="Helical" evidence="6">
    <location>
        <begin position="276"/>
        <end position="296"/>
    </location>
</feature>
<feature type="transmembrane region" description="Helical" evidence="6">
    <location>
        <begin position="490"/>
        <end position="509"/>
    </location>
</feature>
<keyword evidence="5 6" id="KW-0472">Membrane</keyword>
<comment type="subcellular location">
    <subcellularLocation>
        <location evidence="1">Cell membrane</location>
        <topology evidence="1">Multi-pass membrane protein</topology>
    </subcellularLocation>
</comment>
<feature type="transmembrane region" description="Helical" evidence="6">
    <location>
        <begin position="363"/>
        <end position="380"/>
    </location>
</feature>
<reference evidence="7 8" key="1">
    <citation type="submission" date="2021-03" db="EMBL/GenBank/DDBJ databases">
        <authorList>
            <person name="Kim M.K."/>
        </authorList>
    </citation>
    <scope>NUCLEOTIDE SEQUENCE [LARGE SCALE GENOMIC DNA]</scope>
    <source>
        <strain evidence="7 8">BT442</strain>
    </source>
</reference>
<keyword evidence="2" id="KW-1003">Cell membrane</keyword>
<dbReference type="RefSeq" id="WP_208173699.1">
    <property type="nucleotide sequence ID" value="NZ_JAGETZ010000001.1"/>
</dbReference>
<keyword evidence="8" id="KW-1185">Reference proteome</keyword>
<feature type="transmembrane region" description="Helical" evidence="6">
    <location>
        <begin position="72"/>
        <end position="92"/>
    </location>
</feature>
<evidence type="ECO:0000256" key="1">
    <source>
        <dbReference type="ARBA" id="ARBA00004651"/>
    </source>
</evidence>
<dbReference type="Pfam" id="PF03606">
    <property type="entry name" value="DcuC"/>
    <property type="match status" value="1"/>
</dbReference>